<keyword evidence="12 14" id="KW-0472">Membrane</keyword>
<dbReference type="RefSeq" id="WP_289842145.1">
    <property type="nucleotide sequence ID" value="NZ_CATKSH010000010.1"/>
</dbReference>
<comment type="subcellular location">
    <subcellularLocation>
        <location evidence="1 14">Cell membrane</location>
        <topology evidence="1 14">Multi-pass membrane protein</topology>
    </subcellularLocation>
</comment>
<keyword evidence="9 14" id="KW-1133">Transmembrane helix</keyword>
<evidence type="ECO:0000256" key="7">
    <source>
        <dbReference type="ARBA" id="ARBA00022692"/>
    </source>
</evidence>
<dbReference type="EMBL" id="CATKSH010000010">
    <property type="protein sequence ID" value="CAI9121061.1"/>
    <property type="molecule type" value="Genomic_DNA"/>
</dbReference>
<evidence type="ECO:0000256" key="14">
    <source>
        <dbReference type="HAMAP-Rule" id="MF_02239"/>
    </source>
</evidence>
<dbReference type="HAMAP" id="MF_02239">
    <property type="entry name" value="HemJ"/>
    <property type="match status" value="1"/>
</dbReference>
<evidence type="ECO:0000256" key="4">
    <source>
        <dbReference type="ARBA" id="ARBA00017504"/>
    </source>
</evidence>
<dbReference type="PIRSF" id="PIRSF004638">
    <property type="entry name" value="UCP004638"/>
    <property type="match status" value="1"/>
</dbReference>
<evidence type="ECO:0000256" key="2">
    <source>
        <dbReference type="ARBA" id="ARBA00005073"/>
    </source>
</evidence>
<evidence type="ECO:0000256" key="6">
    <source>
        <dbReference type="ARBA" id="ARBA00022617"/>
    </source>
</evidence>
<keyword evidence="17" id="KW-1185">Reference proteome</keyword>
<dbReference type="EC" id="1.3.99.-" evidence="14 15"/>
<dbReference type="GO" id="GO:0046872">
    <property type="term" value="F:metal ion binding"/>
    <property type="evidence" value="ECO:0007669"/>
    <property type="project" value="UniProtKB-UniRule"/>
</dbReference>
<comment type="similarity">
    <text evidence="3 14 15">Belongs to the HemJ family.</text>
</comment>
<organism evidence="16 17">
    <name type="scientific">Brytella acorum</name>
    <dbReference type="NCBI Taxonomy" id="2959299"/>
    <lineage>
        <taxon>Bacteria</taxon>
        <taxon>Pseudomonadati</taxon>
        <taxon>Pseudomonadota</taxon>
        <taxon>Alphaproteobacteria</taxon>
        <taxon>Acetobacterales</taxon>
        <taxon>Acetobacteraceae</taxon>
        <taxon>Brytella</taxon>
    </lineage>
</organism>
<comment type="caution">
    <text evidence="16">The sequence shown here is derived from an EMBL/GenBank/DDBJ whole genome shotgun (WGS) entry which is preliminary data.</text>
</comment>
<accession>A0AA35UX22</accession>
<dbReference type="GO" id="GO:0005886">
    <property type="term" value="C:plasma membrane"/>
    <property type="evidence" value="ECO:0007669"/>
    <property type="project" value="UniProtKB-SubCell"/>
</dbReference>
<keyword evidence="5 14" id="KW-1003">Cell membrane</keyword>
<comment type="catalytic activity">
    <reaction evidence="13 14 15">
        <text>protoporphyrinogen IX + 3 A = protoporphyrin IX + 3 AH2</text>
        <dbReference type="Rhea" id="RHEA:62000"/>
        <dbReference type="ChEBI" id="CHEBI:13193"/>
        <dbReference type="ChEBI" id="CHEBI:17499"/>
        <dbReference type="ChEBI" id="CHEBI:57306"/>
        <dbReference type="ChEBI" id="CHEBI:57307"/>
    </reaction>
</comment>
<feature type="transmembrane region" description="Helical" evidence="14">
    <location>
        <begin position="88"/>
        <end position="106"/>
    </location>
</feature>
<evidence type="ECO:0000256" key="8">
    <source>
        <dbReference type="ARBA" id="ARBA00022723"/>
    </source>
</evidence>
<keyword evidence="7 14" id="KW-0812">Transmembrane</keyword>
<keyword evidence="8 14" id="KW-0479">Metal-binding</keyword>
<dbReference type="PANTHER" id="PTHR40255:SF1">
    <property type="entry name" value="PROTOPORPHYRINOGEN IX OXIDASE"/>
    <property type="match status" value="1"/>
</dbReference>
<name>A0AA35UX22_9PROT</name>
<feature type="transmembrane region" description="Helical" evidence="14">
    <location>
        <begin position="12"/>
        <end position="30"/>
    </location>
</feature>
<comment type="pathway">
    <text evidence="2 14 15">Porphyrin-containing compound metabolism; protoporphyrin-IX biosynthesis; protoporphyrin-IX from protoporphyrinogen-IX: step 1/1.</text>
</comment>
<dbReference type="Proteomes" id="UP001176960">
    <property type="component" value="Unassembled WGS sequence"/>
</dbReference>
<proteinExistence type="inferred from homology"/>
<gene>
    <name evidence="16" type="primary">hemJ</name>
    <name evidence="16" type="ORF">LMG32879_001905</name>
</gene>
<evidence type="ECO:0000256" key="10">
    <source>
        <dbReference type="ARBA" id="ARBA00023002"/>
    </source>
</evidence>
<evidence type="ECO:0000256" key="12">
    <source>
        <dbReference type="ARBA" id="ARBA00023136"/>
    </source>
</evidence>
<dbReference type="GO" id="GO:0070818">
    <property type="term" value="F:protoporphyrinogen oxidase activity"/>
    <property type="evidence" value="ECO:0007669"/>
    <property type="project" value="UniProtKB-UniRule"/>
</dbReference>
<evidence type="ECO:0000256" key="13">
    <source>
        <dbReference type="ARBA" id="ARBA00048390"/>
    </source>
</evidence>
<feature type="transmembrane region" description="Helical" evidence="14">
    <location>
        <begin position="60"/>
        <end position="82"/>
    </location>
</feature>
<dbReference type="GO" id="GO:0006782">
    <property type="term" value="P:protoporphyrinogen IX biosynthetic process"/>
    <property type="evidence" value="ECO:0007669"/>
    <property type="project" value="UniProtKB-UniRule"/>
</dbReference>
<feature type="binding site" description="axial binding residue" evidence="14">
    <location>
        <position position="92"/>
    </location>
    <ligand>
        <name>heme</name>
        <dbReference type="ChEBI" id="CHEBI:30413"/>
    </ligand>
    <ligandPart>
        <name>Fe</name>
        <dbReference type="ChEBI" id="CHEBI:18248"/>
    </ligandPart>
</feature>
<comment type="cofactor">
    <cofactor evidence="14 15">
        <name>heme b</name>
        <dbReference type="ChEBI" id="CHEBI:60344"/>
    </cofactor>
    <text evidence="14 15">Binds 1 heme b (iron(II)-protoporphyrin IX) group per subunit.</text>
</comment>
<feature type="binding site" description="axial binding residue" evidence="14">
    <location>
        <position position="15"/>
    </location>
    <ligand>
        <name>heme</name>
        <dbReference type="ChEBI" id="CHEBI:30413"/>
    </ligand>
    <ligandPart>
        <name>Fe</name>
        <dbReference type="ChEBI" id="CHEBI:18248"/>
    </ligandPart>
</feature>
<dbReference type="PANTHER" id="PTHR40255">
    <property type="entry name" value="UPF0093 MEMBRANE PROTEIN SLR1790"/>
    <property type="match status" value="1"/>
</dbReference>
<dbReference type="Pfam" id="PF03653">
    <property type="entry name" value="UPF0093"/>
    <property type="match status" value="1"/>
</dbReference>
<keyword evidence="10 14" id="KW-0560">Oxidoreductase</keyword>
<evidence type="ECO:0000256" key="11">
    <source>
        <dbReference type="ARBA" id="ARBA00023004"/>
    </source>
</evidence>
<protein>
    <recommendedName>
        <fullName evidence="4 14">Protoporphyrinogen IX oxidase</fullName>
        <shortName evidence="14">PPO</shortName>
        <ecNumber evidence="14 15">1.3.99.-</ecNumber>
    </recommendedName>
</protein>
<keyword evidence="6 14" id="KW-0349">Heme</keyword>
<dbReference type="AlphaFoldDB" id="A0AA35UX22"/>
<evidence type="ECO:0000256" key="3">
    <source>
        <dbReference type="ARBA" id="ARBA00006501"/>
    </source>
</evidence>
<dbReference type="NCBIfam" id="TIGR00701">
    <property type="entry name" value="protoporphyrinogen oxidase HemJ"/>
    <property type="match status" value="1"/>
</dbReference>
<dbReference type="InterPro" id="IPR005265">
    <property type="entry name" value="HemJ-like"/>
</dbReference>
<evidence type="ECO:0000313" key="17">
    <source>
        <dbReference type="Proteomes" id="UP001176960"/>
    </source>
</evidence>
<evidence type="ECO:0000256" key="15">
    <source>
        <dbReference type="PIRNR" id="PIRNR004638"/>
    </source>
</evidence>
<evidence type="ECO:0000256" key="5">
    <source>
        <dbReference type="ARBA" id="ARBA00022475"/>
    </source>
</evidence>
<sequence length="150" mass="17441">MIVFLPWLRWLLAFHVMAFVAWMAGTFYLPRLYVYHCQTMVGSAESERFKGMERRLLRQIMTPAAIATLVFGAIMAAIPGVIDWSAPWWWLKLAGVAGLFAFHGACARWRRDFEEDRRPHPERYYRIANEVPTLLMALIVIMIIIRPWGG</sequence>
<evidence type="ECO:0000256" key="9">
    <source>
        <dbReference type="ARBA" id="ARBA00022989"/>
    </source>
</evidence>
<comment type="function">
    <text evidence="14 15">Catalyzes the oxidation of protoporphyrinogen IX to protoporphyrin IX.</text>
</comment>
<reference evidence="16" key="1">
    <citation type="submission" date="2023-03" db="EMBL/GenBank/DDBJ databases">
        <authorList>
            <person name="Cleenwerck I."/>
        </authorList>
    </citation>
    <scope>NUCLEOTIDE SEQUENCE</scope>
    <source>
        <strain evidence="16">LMG 32879</strain>
    </source>
</reference>
<keyword evidence="11 14" id="KW-0408">Iron</keyword>
<evidence type="ECO:0000313" key="16">
    <source>
        <dbReference type="EMBL" id="CAI9121061.1"/>
    </source>
</evidence>
<feature type="transmembrane region" description="Helical" evidence="14">
    <location>
        <begin position="127"/>
        <end position="148"/>
    </location>
</feature>
<comment type="subunit">
    <text evidence="14">Homodimer.</text>
</comment>
<evidence type="ECO:0000256" key="1">
    <source>
        <dbReference type="ARBA" id="ARBA00004651"/>
    </source>
</evidence>